<dbReference type="InterPro" id="IPR000242">
    <property type="entry name" value="PTP_cat"/>
</dbReference>
<gene>
    <name evidence="2" type="ORF">A3843_18005</name>
</gene>
<dbReference type="STRING" id="197461.A3843_18005"/>
<dbReference type="Proteomes" id="UP000185783">
    <property type="component" value="Unassembled WGS sequence"/>
</dbReference>
<comment type="caution">
    <text evidence="2">The sequence shown here is derived from an EMBL/GenBank/DDBJ whole genome shotgun (WGS) entry which is preliminary data.</text>
</comment>
<dbReference type="Pfam" id="PF00102">
    <property type="entry name" value="Y_phosphatase"/>
    <property type="match status" value="1"/>
</dbReference>
<evidence type="ECO:0000259" key="1">
    <source>
        <dbReference type="Pfam" id="PF00102"/>
    </source>
</evidence>
<dbReference type="AlphaFoldDB" id="A0A1U7JCX4"/>
<dbReference type="EMBL" id="LVVZ01000041">
    <property type="protein sequence ID" value="OKL42555.1"/>
    <property type="molecule type" value="Genomic_DNA"/>
</dbReference>
<dbReference type="SUPFAM" id="SSF52799">
    <property type="entry name" value="(Phosphotyrosine protein) phosphatases II"/>
    <property type="match status" value="1"/>
</dbReference>
<evidence type="ECO:0000313" key="2">
    <source>
        <dbReference type="EMBL" id="OKL42555.1"/>
    </source>
</evidence>
<dbReference type="RefSeq" id="WP_028482586.1">
    <property type="nucleotide sequence ID" value="NZ_LVVZ01000041.1"/>
</dbReference>
<feature type="domain" description="Tyrosine-protein phosphatase" evidence="1">
    <location>
        <begin position="62"/>
        <end position="102"/>
    </location>
</feature>
<proteinExistence type="predicted"/>
<dbReference type="InterPro" id="IPR029021">
    <property type="entry name" value="Prot-tyrosine_phosphatase-like"/>
</dbReference>
<reference evidence="2 3" key="1">
    <citation type="submission" date="2016-03" db="EMBL/GenBank/DDBJ databases">
        <title>Genome sequence of Nesiotobacter sp. nov., a moderately halophilic alphaproteobacterium isolated from the Yellow Sea, China.</title>
        <authorList>
            <person name="Zhang G."/>
            <person name="Zhang R."/>
        </authorList>
    </citation>
    <scope>NUCLEOTIDE SEQUENCE [LARGE SCALE GENOMIC DNA]</scope>
    <source>
        <strain evidence="2 3">WB1-6</strain>
    </source>
</reference>
<protein>
    <recommendedName>
        <fullName evidence="1">Tyrosine-protein phosphatase domain-containing protein</fullName>
    </recommendedName>
</protein>
<sequence length="172" mass="18551">MLYVSPLSKLEDVARSDQFGGLISLTSPSTEFARPDDLQAVPHLSLRFHDIPEPREGYVAPAPEHVSEILSFAQSIHKTRPILIHCWAGISRSTAAAFIIACSRSGAGCEAELANALRTAAPSATPNPLLVKYADALLERDGRMIDAIARIGRGADAFEGTPFRFPFILPPS</sequence>
<keyword evidence="3" id="KW-1185">Reference proteome</keyword>
<evidence type="ECO:0000313" key="3">
    <source>
        <dbReference type="Proteomes" id="UP000185783"/>
    </source>
</evidence>
<dbReference type="Gene3D" id="3.90.190.10">
    <property type="entry name" value="Protein tyrosine phosphatase superfamily"/>
    <property type="match status" value="1"/>
</dbReference>
<name>A0A1U7JCX4_9HYPH</name>
<organism evidence="2 3">
    <name type="scientific">Pseudovibrio exalbescens</name>
    <dbReference type="NCBI Taxonomy" id="197461"/>
    <lineage>
        <taxon>Bacteria</taxon>
        <taxon>Pseudomonadati</taxon>
        <taxon>Pseudomonadota</taxon>
        <taxon>Alphaproteobacteria</taxon>
        <taxon>Hyphomicrobiales</taxon>
        <taxon>Stappiaceae</taxon>
        <taxon>Pseudovibrio</taxon>
    </lineage>
</organism>
<accession>A0A1U7JCX4</accession>
<dbReference type="GO" id="GO:0004725">
    <property type="term" value="F:protein tyrosine phosphatase activity"/>
    <property type="evidence" value="ECO:0007669"/>
    <property type="project" value="InterPro"/>
</dbReference>